<dbReference type="KEGG" id="hsc:HVS_07445"/>
<dbReference type="Pfam" id="PF11823">
    <property type="entry name" value="Se_S_carrier"/>
    <property type="match status" value="1"/>
</dbReference>
<name>A0A2K9EB74_9FIRM</name>
<evidence type="ECO:0000313" key="5">
    <source>
        <dbReference type="Proteomes" id="UP000239720"/>
    </source>
</evidence>
<reference evidence="2 4" key="1">
    <citation type="submission" date="2017-12" db="EMBL/GenBank/DDBJ databases">
        <title>Complete genome sequence of Herbivorax saccincola GGR1, a novel Cellulosome-producing hydrolytic bacterium in a thermophilic biogas plant, established by Illumina and Nanopore MinION sequencing.</title>
        <authorList>
            <person name="Pechtl A."/>
            <person name="Ruckert C."/>
            <person name="Koeck D.E."/>
            <person name="Maus I."/>
            <person name="Winkler A."/>
            <person name="Kalinowski J."/>
            <person name="Puhler A."/>
            <person name="Schwarz W.W."/>
            <person name="Zverlov V.V."/>
            <person name="Schluter A."/>
            <person name="Liebl W."/>
        </authorList>
    </citation>
    <scope>NUCLEOTIDE SEQUENCE [LARGE SCALE GENOMIC DNA]</scope>
    <source>
        <strain evidence="2">GGR1</strain>
        <strain evidence="4">SR1</strain>
    </source>
</reference>
<organism evidence="2 4">
    <name type="scientific">Acetivibrio saccincola</name>
    <dbReference type="NCBI Taxonomy" id="1677857"/>
    <lineage>
        <taxon>Bacteria</taxon>
        <taxon>Bacillati</taxon>
        <taxon>Bacillota</taxon>
        <taxon>Clostridia</taxon>
        <taxon>Eubacteriales</taxon>
        <taxon>Oscillospiraceae</taxon>
        <taxon>Acetivibrio</taxon>
    </lineage>
</organism>
<dbReference type="OrthoDB" id="2085159at2"/>
<dbReference type="EMBL" id="CP025197">
    <property type="protein sequence ID" value="AUG57404.1"/>
    <property type="molecule type" value="Genomic_DNA"/>
</dbReference>
<dbReference type="RefSeq" id="WP_101300729.1">
    <property type="nucleotide sequence ID" value="NZ_CP025197.1"/>
</dbReference>
<evidence type="ECO:0000313" key="3">
    <source>
        <dbReference type="EMBL" id="PQQ67330.1"/>
    </source>
</evidence>
<gene>
    <name evidence="3" type="ORF">B9R14_11605</name>
    <name evidence="2" type="ORF">HVS_07445</name>
</gene>
<accession>A0A2K9EB74</accession>
<sequence length="87" mass="10437">MEYYYAGVEIRSHAFILERRLKDEGIKCEITYMPRELMTDLCNLGVRFQHENLRKAIDIIRHLGLPGCKLYKEVVTPDRLYYYDIHV</sequence>
<evidence type="ECO:0000313" key="4">
    <source>
        <dbReference type="Proteomes" id="UP000233534"/>
    </source>
</evidence>
<evidence type="ECO:0000259" key="1">
    <source>
        <dbReference type="Pfam" id="PF11823"/>
    </source>
</evidence>
<keyword evidence="4" id="KW-1185">Reference proteome</keyword>
<dbReference type="InterPro" id="IPR021778">
    <property type="entry name" value="Se/S_carrier-like"/>
</dbReference>
<dbReference type="Proteomes" id="UP000233534">
    <property type="component" value="Chromosome"/>
</dbReference>
<protein>
    <recommendedName>
        <fullName evidence="1">Putative Se/S carrier protein-like domain-containing protein</fullName>
    </recommendedName>
</protein>
<proteinExistence type="predicted"/>
<reference evidence="3 5" key="2">
    <citation type="journal article" date="2018" name="Syst. Appl. Microbiol.">
        <title>Characterization and high-quality draft genome sequence of Herbivorax saccincola A7, an anaerobic, alkaliphilic, thermophilic, cellulolytic, and xylanolytic bacterium.</title>
        <authorList>
            <person name="Aikawa S."/>
            <person name="Baramee S."/>
            <person name="Sermsathanaswadi J."/>
            <person name="Thianheng P."/>
            <person name="Tachaapaikoon C."/>
            <person name="Shikata A."/>
            <person name="Waeonukul R."/>
            <person name="Pason P."/>
            <person name="Ratanakhanokchai K."/>
            <person name="Kosugi A."/>
        </authorList>
    </citation>
    <scope>NUCLEOTIDE SEQUENCE [LARGE SCALE GENOMIC DNA]</scope>
    <source>
        <strain evidence="3 5">A7</strain>
    </source>
</reference>
<dbReference type="EMBL" id="NEMB01000003">
    <property type="protein sequence ID" value="PQQ67330.1"/>
    <property type="molecule type" value="Genomic_DNA"/>
</dbReference>
<dbReference type="Proteomes" id="UP000239720">
    <property type="component" value="Unassembled WGS sequence"/>
</dbReference>
<feature type="domain" description="Putative Se/S carrier protein-like" evidence="1">
    <location>
        <begin position="3"/>
        <end position="71"/>
    </location>
</feature>
<evidence type="ECO:0000313" key="2">
    <source>
        <dbReference type="EMBL" id="AUG57404.1"/>
    </source>
</evidence>
<dbReference type="AlphaFoldDB" id="A0A2K9EB74"/>